<sequence length="150" mass="16745">MRFVMEKHVEPLNKEIEFIVNQKISSMAKTLALIIETVTVGMVRNKRIISSMILAFHEDVDLRRDFDPKIHPLEQTQLAIVKIIEKGIQNGEFRSTMDAMLAGAMIHALFTGLSRQIALGLIDVTEEKIAQDVTSFVLRGLLASPEGGTL</sequence>
<dbReference type="AlphaFoldDB" id="A0A645GR22"/>
<organism evidence="1">
    <name type="scientific">bioreactor metagenome</name>
    <dbReference type="NCBI Taxonomy" id="1076179"/>
    <lineage>
        <taxon>unclassified sequences</taxon>
        <taxon>metagenomes</taxon>
        <taxon>ecological metagenomes</taxon>
    </lineage>
</organism>
<name>A0A645GR22_9ZZZZ</name>
<comment type="caution">
    <text evidence="1">The sequence shown here is derived from an EMBL/GenBank/DDBJ whole genome shotgun (WGS) entry which is preliminary data.</text>
</comment>
<reference evidence="1" key="1">
    <citation type="submission" date="2019-08" db="EMBL/GenBank/DDBJ databases">
        <authorList>
            <person name="Kucharzyk K."/>
            <person name="Murdoch R.W."/>
            <person name="Higgins S."/>
            <person name="Loffler F."/>
        </authorList>
    </citation>
    <scope>NUCLEOTIDE SEQUENCE</scope>
</reference>
<dbReference type="Gene3D" id="1.10.357.10">
    <property type="entry name" value="Tetracycline Repressor, domain 2"/>
    <property type="match status" value="1"/>
</dbReference>
<proteinExistence type="predicted"/>
<gene>
    <name evidence="1" type="ORF">SDC9_176124</name>
</gene>
<evidence type="ECO:0000313" key="1">
    <source>
        <dbReference type="EMBL" id="MPN28680.1"/>
    </source>
</evidence>
<protein>
    <submittedName>
        <fullName evidence="1">Uncharacterized protein</fullName>
    </submittedName>
</protein>
<dbReference type="SUPFAM" id="SSF48498">
    <property type="entry name" value="Tetracyclin repressor-like, C-terminal domain"/>
    <property type="match status" value="1"/>
</dbReference>
<accession>A0A645GR22</accession>
<dbReference type="EMBL" id="VSSQ01079055">
    <property type="protein sequence ID" value="MPN28680.1"/>
    <property type="molecule type" value="Genomic_DNA"/>
</dbReference>
<dbReference type="InterPro" id="IPR036271">
    <property type="entry name" value="Tet_transcr_reg_TetR-rel_C_sf"/>
</dbReference>